<protein>
    <recommendedName>
        <fullName evidence="2">histidine kinase</fullName>
        <ecNumber evidence="2">2.7.13.3</ecNumber>
    </recommendedName>
</protein>
<dbReference type="Proteomes" id="UP000645610">
    <property type="component" value="Unassembled WGS sequence"/>
</dbReference>
<accession>A0A931FL22</accession>
<dbReference type="SUPFAM" id="SSF55874">
    <property type="entry name" value="ATPase domain of HSP90 chaperone/DNA topoisomerase II/histidine kinase"/>
    <property type="match status" value="1"/>
</dbReference>
<dbReference type="EMBL" id="JADQDP010000002">
    <property type="protein sequence ID" value="MBF9141601.1"/>
    <property type="molecule type" value="Genomic_DNA"/>
</dbReference>
<dbReference type="Gene3D" id="1.10.10.60">
    <property type="entry name" value="Homeodomain-like"/>
    <property type="match status" value="1"/>
</dbReference>
<dbReference type="SMART" id="SM00387">
    <property type="entry name" value="HATPase_c"/>
    <property type="match status" value="1"/>
</dbReference>
<dbReference type="PANTHER" id="PTHR43547">
    <property type="entry name" value="TWO-COMPONENT HISTIDINE KINASE"/>
    <property type="match status" value="1"/>
</dbReference>
<dbReference type="InterPro" id="IPR036097">
    <property type="entry name" value="HisK_dim/P_sf"/>
</dbReference>
<dbReference type="Pfam" id="PF00512">
    <property type="entry name" value="HisKA"/>
    <property type="match status" value="1"/>
</dbReference>
<dbReference type="SUPFAM" id="SSF48452">
    <property type="entry name" value="TPR-like"/>
    <property type="match status" value="1"/>
</dbReference>
<dbReference type="Pfam" id="PF13424">
    <property type="entry name" value="TPR_12"/>
    <property type="match status" value="1"/>
</dbReference>
<evidence type="ECO:0000256" key="8">
    <source>
        <dbReference type="SAM" id="MobiDB-lite"/>
    </source>
</evidence>
<evidence type="ECO:0000256" key="1">
    <source>
        <dbReference type="ARBA" id="ARBA00000085"/>
    </source>
</evidence>
<keyword evidence="9" id="KW-0472">Membrane</keyword>
<keyword evidence="14" id="KW-1185">Reference proteome</keyword>
<evidence type="ECO:0000256" key="3">
    <source>
        <dbReference type="ARBA" id="ARBA00022553"/>
    </source>
</evidence>
<dbReference type="SMART" id="SM00388">
    <property type="entry name" value="HisKA"/>
    <property type="match status" value="1"/>
</dbReference>
<dbReference type="CDD" id="cd00075">
    <property type="entry name" value="HATPase"/>
    <property type="match status" value="1"/>
</dbReference>
<dbReference type="Pfam" id="PF12833">
    <property type="entry name" value="HTH_18"/>
    <property type="match status" value="1"/>
</dbReference>
<dbReference type="SUPFAM" id="SSF47384">
    <property type="entry name" value="Homodimeric domain of signal transducing histidine kinase"/>
    <property type="match status" value="1"/>
</dbReference>
<dbReference type="InterPro" id="IPR009057">
    <property type="entry name" value="Homeodomain-like_sf"/>
</dbReference>
<keyword evidence="9" id="KW-1133">Transmembrane helix</keyword>
<dbReference type="GO" id="GO:0043565">
    <property type="term" value="F:sequence-specific DNA binding"/>
    <property type="evidence" value="ECO:0007669"/>
    <property type="project" value="InterPro"/>
</dbReference>
<dbReference type="InterPro" id="IPR036890">
    <property type="entry name" value="HATPase_C_sf"/>
</dbReference>
<dbReference type="PROSITE" id="PS50109">
    <property type="entry name" value="HIS_KIN"/>
    <property type="match status" value="1"/>
</dbReference>
<dbReference type="PRINTS" id="PR00344">
    <property type="entry name" value="BCTRLSENSOR"/>
</dbReference>
<dbReference type="InterPro" id="IPR011006">
    <property type="entry name" value="CheY-like_superfamily"/>
</dbReference>
<feature type="domain" description="HTH araC/xylS-type" evidence="10">
    <location>
        <begin position="1023"/>
        <end position="1123"/>
    </location>
</feature>
<dbReference type="InterPro" id="IPR005467">
    <property type="entry name" value="His_kinase_dom"/>
</dbReference>
<dbReference type="GO" id="GO:0003700">
    <property type="term" value="F:DNA-binding transcription factor activity"/>
    <property type="evidence" value="ECO:0007669"/>
    <property type="project" value="InterPro"/>
</dbReference>
<evidence type="ECO:0000313" key="14">
    <source>
        <dbReference type="Proteomes" id="UP000645610"/>
    </source>
</evidence>
<dbReference type="PANTHER" id="PTHR43547:SF2">
    <property type="entry name" value="HYBRID SIGNAL TRANSDUCTION HISTIDINE KINASE C"/>
    <property type="match status" value="1"/>
</dbReference>
<evidence type="ECO:0000313" key="13">
    <source>
        <dbReference type="EMBL" id="MBF9141601.1"/>
    </source>
</evidence>
<dbReference type="EC" id="2.7.13.3" evidence="2"/>
<evidence type="ECO:0000256" key="9">
    <source>
        <dbReference type="SAM" id="Phobius"/>
    </source>
</evidence>
<dbReference type="Gene3D" id="1.25.40.10">
    <property type="entry name" value="Tetratricopeptide repeat domain"/>
    <property type="match status" value="1"/>
</dbReference>
<dbReference type="Gene3D" id="3.30.565.10">
    <property type="entry name" value="Histidine kinase-like ATPase, C-terminal domain"/>
    <property type="match status" value="1"/>
</dbReference>
<feature type="modified residue" description="4-aspartylphosphate" evidence="6">
    <location>
        <position position="912"/>
    </location>
</feature>
<evidence type="ECO:0000259" key="11">
    <source>
        <dbReference type="PROSITE" id="PS50109"/>
    </source>
</evidence>
<feature type="coiled-coil region" evidence="7">
    <location>
        <begin position="542"/>
        <end position="576"/>
    </location>
</feature>
<evidence type="ECO:0000256" key="2">
    <source>
        <dbReference type="ARBA" id="ARBA00012438"/>
    </source>
</evidence>
<evidence type="ECO:0000259" key="10">
    <source>
        <dbReference type="PROSITE" id="PS01124"/>
    </source>
</evidence>
<organism evidence="13 14">
    <name type="scientific">Hymenobacter properus</name>
    <dbReference type="NCBI Taxonomy" id="2791026"/>
    <lineage>
        <taxon>Bacteria</taxon>
        <taxon>Pseudomonadati</taxon>
        <taxon>Bacteroidota</taxon>
        <taxon>Cytophagia</taxon>
        <taxon>Cytophagales</taxon>
        <taxon>Hymenobacteraceae</taxon>
        <taxon>Hymenobacter</taxon>
    </lineage>
</organism>
<sequence length="1125" mass="121763">MLPVCRPFFASCRRAYQTWGRGGRAYLLLGGLLATHLAPAQTTGRQPSDVLAPPARVNDLAHRLPADSLGRLLAYVRLAHAIQDRHRPDSAAYYLGRAWRLAGARQRQQRPAAVIALANELAGQHYVRGNFDSTLYYYQQAVQQFQGAGPDSSLTPDPATTRPTNSGQPLPLLLAGTLANAGSAGRVLGRLPLALRYYERARNLYQRQGNLNGIGWTQCLIGEAYAAQGNYPQAEQAYEQALVTYRRYAQPAANRDPAGGALADVLLSYYLPLLLEGHSSRPPAYASALAAEATALVRAAPYNALLLTRLNLVPAQVALQAGQPAEAAPWLSRACTWLRRGASADTAVAGWPARNQPYAEVKALTLGLTAWQQQPTHPERARSLLAEAVALLTRYPRTAPQPKPRQTLARIALAMGEPSAAVALLRPLLRGYQQSGSLLPLSQLTELLTQAYARVGRYDSAYAYSRRTQTLTDTLRQAQQFAALAASEARFRSREQASQIAHLTERERQQTRLVRLAAAGAGLLALLALAILLALRITRRLNRRLAAQTVQLQAQAERLQEQAGHLQMQTEHLQAQTERLGELDAAKNQFFANASHELRTPLTLVLAPLDTLLHAPAQKLPAAARAAVALAHRQAQRLHELVNRILDLTKLEAGQLAVQPVPTAVAPLLRNLLASFEPLAAARGLSLHGPERLPEGLHLLLDADKVAQILTNLLGNALNHTPAGGTVTLTAALPAADGYYTLTVQDTGPGIAPAEQERVFERFYQGKQHQAQGGTGLGLALSRELATLLGGTLTLASQPGQGAAFTLRFPATVLRIESEELRGEGVNELDLRNKRAETGPVSDDASISPTLNSSLLTLNSKPRVLVVEDHPDLRDYLRELLAPTYEVLTATDGQDALELLTREAPVDLVITDAMMPRLSGTELLAQLKADPARAGLPVLMLTARADEAHRRAALTVGVDDYLTKPFAPAELLARVQVLLARHNVRRQFAYRPEVAVPAGLAPLTDAGPATAATEGTGANEQLAQWQAQVVAHLADENFGPAELAGLLAVSERTLYRRLGESAGLTPAAWLRELRLNQARQLLEAGDFRTVVAVAEAVGFASASYFSSLYTERFGRRPSDYRKSKK</sequence>
<dbReference type="PROSITE" id="PS50110">
    <property type="entry name" value="RESPONSE_REGULATORY"/>
    <property type="match status" value="1"/>
</dbReference>
<dbReference type="InterPro" id="IPR003594">
    <property type="entry name" value="HATPase_dom"/>
</dbReference>
<gene>
    <name evidence="13" type="ORF">I2I01_08145</name>
</gene>
<keyword evidence="7" id="KW-0175">Coiled coil</keyword>
<dbReference type="InterPro" id="IPR001789">
    <property type="entry name" value="Sig_transdc_resp-reg_receiver"/>
</dbReference>
<feature type="transmembrane region" description="Helical" evidence="9">
    <location>
        <begin position="513"/>
        <end position="535"/>
    </location>
</feature>
<dbReference type="CDD" id="cd17574">
    <property type="entry name" value="REC_OmpR"/>
    <property type="match status" value="1"/>
</dbReference>
<evidence type="ECO:0000256" key="7">
    <source>
        <dbReference type="SAM" id="Coils"/>
    </source>
</evidence>
<dbReference type="SMART" id="SM00448">
    <property type="entry name" value="REC"/>
    <property type="match status" value="1"/>
</dbReference>
<comment type="caution">
    <text evidence="13">The sequence shown here is derived from an EMBL/GenBank/DDBJ whole genome shotgun (WGS) entry which is preliminary data.</text>
</comment>
<evidence type="ECO:0000256" key="5">
    <source>
        <dbReference type="ARBA" id="ARBA00023163"/>
    </source>
</evidence>
<dbReference type="SMART" id="SM00028">
    <property type="entry name" value="TPR"/>
    <property type="match status" value="3"/>
</dbReference>
<feature type="domain" description="Histidine kinase" evidence="11">
    <location>
        <begin position="593"/>
        <end position="813"/>
    </location>
</feature>
<dbReference type="SUPFAM" id="SSF52172">
    <property type="entry name" value="CheY-like"/>
    <property type="match status" value="1"/>
</dbReference>
<dbReference type="SUPFAM" id="SSF46689">
    <property type="entry name" value="Homeodomain-like"/>
    <property type="match status" value="1"/>
</dbReference>
<dbReference type="AlphaFoldDB" id="A0A931FL22"/>
<evidence type="ECO:0000256" key="6">
    <source>
        <dbReference type="PROSITE-ProRule" id="PRU00169"/>
    </source>
</evidence>
<keyword evidence="5" id="KW-0804">Transcription</keyword>
<dbReference type="GO" id="GO:0000155">
    <property type="term" value="F:phosphorelay sensor kinase activity"/>
    <property type="evidence" value="ECO:0007669"/>
    <property type="project" value="InterPro"/>
</dbReference>
<proteinExistence type="predicted"/>
<dbReference type="InterPro" id="IPR019734">
    <property type="entry name" value="TPR_rpt"/>
</dbReference>
<dbReference type="Pfam" id="PF00072">
    <property type="entry name" value="Response_reg"/>
    <property type="match status" value="1"/>
</dbReference>
<feature type="domain" description="Response regulatory" evidence="12">
    <location>
        <begin position="863"/>
        <end position="979"/>
    </location>
</feature>
<dbReference type="PROSITE" id="PS01124">
    <property type="entry name" value="HTH_ARAC_FAMILY_2"/>
    <property type="match status" value="1"/>
</dbReference>
<keyword evidence="9" id="KW-0812">Transmembrane</keyword>
<dbReference type="RefSeq" id="WP_196285951.1">
    <property type="nucleotide sequence ID" value="NZ_JADQDP010000002.1"/>
</dbReference>
<dbReference type="SMART" id="SM00342">
    <property type="entry name" value="HTH_ARAC"/>
    <property type="match status" value="1"/>
</dbReference>
<dbReference type="InterPro" id="IPR003661">
    <property type="entry name" value="HisK_dim/P_dom"/>
</dbReference>
<evidence type="ECO:0000259" key="12">
    <source>
        <dbReference type="PROSITE" id="PS50110"/>
    </source>
</evidence>
<keyword evidence="4" id="KW-0805">Transcription regulation</keyword>
<dbReference type="InterPro" id="IPR018060">
    <property type="entry name" value="HTH_AraC"/>
</dbReference>
<dbReference type="CDD" id="cd00082">
    <property type="entry name" value="HisKA"/>
    <property type="match status" value="1"/>
</dbReference>
<dbReference type="InterPro" id="IPR011990">
    <property type="entry name" value="TPR-like_helical_dom_sf"/>
</dbReference>
<evidence type="ECO:0000256" key="4">
    <source>
        <dbReference type="ARBA" id="ARBA00023015"/>
    </source>
</evidence>
<name>A0A931FL22_9BACT</name>
<reference evidence="13 14" key="1">
    <citation type="submission" date="2020-11" db="EMBL/GenBank/DDBJ databases">
        <authorList>
            <person name="Kim M.K."/>
        </authorList>
    </citation>
    <scope>NUCLEOTIDE SEQUENCE [LARGE SCALE GENOMIC DNA]</scope>
    <source>
        <strain evidence="13 14">BT439</strain>
    </source>
</reference>
<dbReference type="InterPro" id="IPR004358">
    <property type="entry name" value="Sig_transdc_His_kin-like_C"/>
</dbReference>
<dbReference type="Pfam" id="PF02518">
    <property type="entry name" value="HATPase_c"/>
    <property type="match status" value="1"/>
</dbReference>
<keyword evidence="3 6" id="KW-0597">Phosphoprotein</keyword>
<feature type="region of interest" description="Disordered" evidence="8">
    <location>
        <begin position="147"/>
        <end position="166"/>
    </location>
</feature>
<dbReference type="Gene3D" id="1.10.287.130">
    <property type="match status" value="1"/>
</dbReference>
<dbReference type="Gene3D" id="3.40.50.2300">
    <property type="match status" value="1"/>
</dbReference>
<comment type="catalytic activity">
    <reaction evidence="1">
        <text>ATP + protein L-histidine = ADP + protein N-phospho-L-histidine.</text>
        <dbReference type="EC" id="2.7.13.3"/>
    </reaction>
</comment>